<protein>
    <submittedName>
        <fullName evidence="6">MBL fold metallo-hydrolase</fullName>
    </submittedName>
</protein>
<evidence type="ECO:0000259" key="5">
    <source>
        <dbReference type="SMART" id="SM00849"/>
    </source>
</evidence>
<feature type="domain" description="Metallo-beta-lactamase" evidence="5">
    <location>
        <begin position="7"/>
        <end position="202"/>
    </location>
</feature>
<organism evidence="6">
    <name type="scientific">Paenibacillus sp. SYP-B3998</name>
    <dbReference type="NCBI Taxonomy" id="2678564"/>
    <lineage>
        <taxon>Bacteria</taxon>
        <taxon>Bacillati</taxon>
        <taxon>Bacillota</taxon>
        <taxon>Bacilli</taxon>
        <taxon>Bacillales</taxon>
        <taxon>Paenibacillaceae</taxon>
        <taxon>Paenibacillus</taxon>
    </lineage>
</organism>
<sequence length="248" mass="27197">MKIQMIRNATLWLEYAGVTFLIDPMFSEAGANPPIPGSANERRNPLVSLPGPIDTWLRPDAVIVTHLHPDHWDDVAVTALPKAIPVLCQPGDEEALTSQDFHSVTAVESTITFQGIRISRTDGQHGTGEIGLKMGHVSGFVFQTDGEQTLYIAGDTIWCKDVEQSLDDYRPDVTVVNAGGAQFVVGDPITMNADDIIQVCEHAPYTKVVAVHMDAINHCFVTREDLYSQLQAVGRLPQVIIPKDGEWV</sequence>
<evidence type="ECO:0000256" key="4">
    <source>
        <dbReference type="ARBA" id="ARBA00048505"/>
    </source>
</evidence>
<accession>A0A6G4A646</accession>
<dbReference type="InterPro" id="IPR036866">
    <property type="entry name" value="RibonucZ/Hydroxyglut_hydro"/>
</dbReference>
<dbReference type="EMBL" id="JAAIKC010000015">
    <property type="protein sequence ID" value="NEW09279.1"/>
    <property type="molecule type" value="Genomic_DNA"/>
</dbReference>
<dbReference type="PANTHER" id="PTHR43546">
    <property type="entry name" value="UPF0173 METAL-DEPENDENT HYDROLASE MJ1163-RELATED"/>
    <property type="match status" value="1"/>
</dbReference>
<dbReference type="RefSeq" id="WP_163952992.1">
    <property type="nucleotide sequence ID" value="NZ_JAAIKC010000015.1"/>
</dbReference>
<dbReference type="Gene3D" id="3.60.15.10">
    <property type="entry name" value="Ribonuclease Z/Hydroxyacylglutathione hydrolase-like"/>
    <property type="match status" value="1"/>
</dbReference>
<comment type="caution">
    <text evidence="6">The sequence shown here is derived from an EMBL/GenBank/DDBJ whole genome shotgun (WGS) entry which is preliminary data.</text>
</comment>
<dbReference type="InterPro" id="IPR001279">
    <property type="entry name" value="Metallo-B-lactamas"/>
</dbReference>
<dbReference type="SMART" id="SM00849">
    <property type="entry name" value="Lactamase_B"/>
    <property type="match status" value="1"/>
</dbReference>
<gene>
    <name evidence="6" type="ORF">GK047_25280</name>
</gene>
<evidence type="ECO:0000256" key="2">
    <source>
        <dbReference type="ARBA" id="ARBA00034221"/>
    </source>
</evidence>
<proteinExistence type="predicted"/>
<evidence type="ECO:0000256" key="3">
    <source>
        <dbReference type="ARBA" id="ARBA00034301"/>
    </source>
</evidence>
<comment type="catalytic activity">
    <reaction evidence="2">
        <text>3',5'-cyclic CMP + H2O = CMP + H(+)</text>
        <dbReference type="Rhea" id="RHEA:72675"/>
        <dbReference type="ChEBI" id="CHEBI:15377"/>
        <dbReference type="ChEBI" id="CHEBI:15378"/>
        <dbReference type="ChEBI" id="CHEBI:58003"/>
        <dbReference type="ChEBI" id="CHEBI:60377"/>
    </reaction>
    <physiologicalReaction direction="left-to-right" evidence="2">
        <dbReference type="Rhea" id="RHEA:72676"/>
    </physiologicalReaction>
</comment>
<dbReference type="SUPFAM" id="SSF56281">
    <property type="entry name" value="Metallo-hydrolase/oxidoreductase"/>
    <property type="match status" value="1"/>
</dbReference>
<dbReference type="GO" id="GO:0016787">
    <property type="term" value="F:hydrolase activity"/>
    <property type="evidence" value="ECO:0007669"/>
    <property type="project" value="UniProtKB-KW"/>
</dbReference>
<comment type="catalytic activity">
    <reaction evidence="4">
        <text>3',5'-cyclic UMP + H2O = UMP + H(+)</text>
        <dbReference type="Rhea" id="RHEA:70575"/>
        <dbReference type="ChEBI" id="CHEBI:15377"/>
        <dbReference type="ChEBI" id="CHEBI:15378"/>
        <dbReference type="ChEBI" id="CHEBI:57865"/>
        <dbReference type="ChEBI" id="CHEBI:184387"/>
    </reaction>
    <physiologicalReaction direction="left-to-right" evidence="4">
        <dbReference type="Rhea" id="RHEA:70576"/>
    </physiologicalReaction>
</comment>
<dbReference type="PANTHER" id="PTHR43546:SF9">
    <property type="entry name" value="L-ASCORBATE-6-PHOSPHATE LACTONASE ULAG-RELATED"/>
    <property type="match status" value="1"/>
</dbReference>
<keyword evidence="1 6" id="KW-0378">Hydrolase</keyword>
<dbReference type="AlphaFoldDB" id="A0A6G4A646"/>
<comment type="function">
    <text evidence="3">Counteracts the endogenous Pycsar antiviral defense system. Phosphodiesterase that enables metal-dependent hydrolysis of host cyclic nucleotide Pycsar defense signals such as cCMP and cUMP.</text>
</comment>
<reference evidence="6" key="1">
    <citation type="submission" date="2020-02" db="EMBL/GenBank/DDBJ databases">
        <authorList>
            <person name="Shen X.-R."/>
            <person name="Zhang Y.-X."/>
        </authorList>
    </citation>
    <scope>NUCLEOTIDE SEQUENCE</scope>
    <source>
        <strain evidence="6">SYP-B3998</strain>
    </source>
</reference>
<dbReference type="InterPro" id="IPR050114">
    <property type="entry name" value="UPF0173_UPF0282_UlaG_hydrolase"/>
</dbReference>
<dbReference type="Pfam" id="PF12706">
    <property type="entry name" value="Lactamase_B_2"/>
    <property type="match status" value="1"/>
</dbReference>
<evidence type="ECO:0000313" key="6">
    <source>
        <dbReference type="EMBL" id="NEW09279.1"/>
    </source>
</evidence>
<name>A0A6G4A646_9BACL</name>
<evidence type="ECO:0000256" key="1">
    <source>
        <dbReference type="ARBA" id="ARBA00022801"/>
    </source>
</evidence>